<dbReference type="Pfam" id="PF03389">
    <property type="entry name" value="MobA_MobL"/>
    <property type="match status" value="1"/>
</dbReference>
<feature type="domain" description="MobA/MobL protein" evidence="5">
    <location>
        <begin position="19"/>
        <end position="194"/>
    </location>
</feature>
<evidence type="ECO:0000259" key="5">
    <source>
        <dbReference type="Pfam" id="PF03389"/>
    </source>
</evidence>
<dbReference type="PATRIC" id="fig|1244869.3.peg.4060"/>
<dbReference type="Proteomes" id="UP000011744">
    <property type="component" value="Unassembled WGS sequence"/>
</dbReference>
<protein>
    <submittedName>
        <fullName evidence="6">Ti-type conjugative transfer relaxase</fullName>
    </submittedName>
</protein>
<dbReference type="STRING" id="1244869.H261_20437"/>
<feature type="compositionally biased region" description="Basic and acidic residues" evidence="4">
    <location>
        <begin position="360"/>
        <end position="386"/>
    </location>
</feature>
<dbReference type="eggNOG" id="COG0507">
    <property type="taxonomic scope" value="Bacteria"/>
</dbReference>
<gene>
    <name evidence="6" type="ORF">H261_20437</name>
</gene>
<dbReference type="OrthoDB" id="1826980at2"/>
<sequence>MKQNGVNVGVVQRSAGGNAVKAAAYEAGEKLDDITTGQTFDFTRKADEVAHKEIILPADAPAWASDRASLWQAAERAETRGNSQTARTMVLDIPREIPTDLQADFARSMLRPYAEQGMAVDFAIHRITASDGGANDHIHAMLTMRRFDQSTETGFSKNKARDWNDIFADFSKGRKPTGEKMKAYRDDLADRATAWCQSNGVALEISYKSNEALGKPAAEPTLPRWHFKKLEQTGEVTPDLAEVLQFRQQKKEAVQEATAAEAEIIDLTERLKRAKPIPRPTDPKAILADLTKDAKEASIQSLWRLTDAENAQRQHATAKPKGFWCRFNGKLRQWEEERERLDRAFAEATQTRVEAIEHLEKEKTNLRPKAERTAKENEEANKRELATTKPAEAYKVNEELARQIKREKAKEFLERNPPPKKKSPDEENAYKGMRM</sequence>
<evidence type="ECO:0000256" key="2">
    <source>
        <dbReference type="ARBA" id="ARBA00022971"/>
    </source>
</evidence>
<comment type="caution">
    <text evidence="6">The sequence shown here is derived from an EMBL/GenBank/DDBJ whole genome shotgun (WGS) entry which is preliminary data.</text>
</comment>
<feature type="region of interest" description="Disordered" evidence="4">
    <location>
        <begin position="360"/>
        <end position="435"/>
    </location>
</feature>
<evidence type="ECO:0000313" key="7">
    <source>
        <dbReference type="Proteomes" id="UP000011744"/>
    </source>
</evidence>
<dbReference type="InterPro" id="IPR005053">
    <property type="entry name" value="MobA_MobL"/>
</dbReference>
<reference evidence="6 7" key="1">
    <citation type="journal article" date="2014" name="Genome Announc.">
        <title>Draft Genome Sequence of Magnetospirillum sp. Strain SO-1, a Freshwater Magnetotactic Bacterium Isolated from the Ol'khovka River, Russia.</title>
        <authorList>
            <person name="Grouzdev D.S."/>
            <person name="Dziuba M.V."/>
            <person name="Sukhacheva M.S."/>
            <person name="Mardanov A.V."/>
            <person name="Beletskiy A.V."/>
            <person name="Kuznetsov B.B."/>
            <person name="Skryabin K.G."/>
        </authorList>
    </citation>
    <scope>NUCLEOTIDE SEQUENCE [LARGE SCALE GENOMIC DNA]</scope>
    <source>
        <strain evidence="6 7">SO-1</strain>
    </source>
</reference>
<evidence type="ECO:0000256" key="4">
    <source>
        <dbReference type="SAM" id="MobiDB-lite"/>
    </source>
</evidence>
<accession>M3A6F2</accession>
<feature type="compositionally biased region" description="Basic and acidic residues" evidence="4">
    <location>
        <begin position="395"/>
        <end position="414"/>
    </location>
</feature>
<name>M3A6F2_9PROT</name>
<keyword evidence="3" id="KW-0175">Coiled coil</keyword>
<comment type="similarity">
    <text evidence="1">Belongs to the MobA/MobL family.</text>
</comment>
<organism evidence="6 7">
    <name type="scientific">Paramagnetospirillum caucaseum</name>
    <dbReference type="NCBI Taxonomy" id="1244869"/>
    <lineage>
        <taxon>Bacteria</taxon>
        <taxon>Pseudomonadati</taxon>
        <taxon>Pseudomonadota</taxon>
        <taxon>Alphaproteobacteria</taxon>
        <taxon>Rhodospirillales</taxon>
        <taxon>Magnetospirillaceae</taxon>
        <taxon>Paramagnetospirillum</taxon>
    </lineage>
</organism>
<keyword evidence="7" id="KW-1185">Reference proteome</keyword>
<dbReference type="RefSeq" id="WP_008621354.1">
    <property type="nucleotide sequence ID" value="NZ_AONQ01000086.1"/>
</dbReference>
<dbReference type="AlphaFoldDB" id="M3A6F2"/>
<proteinExistence type="inferred from homology"/>
<evidence type="ECO:0000313" key="6">
    <source>
        <dbReference type="EMBL" id="EME68049.1"/>
    </source>
</evidence>
<keyword evidence="2" id="KW-0184">Conjugation</keyword>
<feature type="coiled-coil region" evidence="3">
    <location>
        <begin position="243"/>
        <end position="270"/>
    </location>
</feature>
<dbReference type="Gene3D" id="3.30.930.30">
    <property type="match status" value="1"/>
</dbReference>
<evidence type="ECO:0000256" key="1">
    <source>
        <dbReference type="ARBA" id="ARBA00010873"/>
    </source>
</evidence>
<dbReference type="EMBL" id="AONQ01000086">
    <property type="protein sequence ID" value="EME68049.1"/>
    <property type="molecule type" value="Genomic_DNA"/>
</dbReference>
<evidence type="ECO:0000256" key="3">
    <source>
        <dbReference type="SAM" id="Coils"/>
    </source>
</evidence>